<dbReference type="AlphaFoldDB" id="K0SLC2"/>
<dbReference type="Proteomes" id="UP000266841">
    <property type="component" value="Unassembled WGS sequence"/>
</dbReference>
<dbReference type="EMBL" id="AGNL01023227">
    <property type="protein sequence ID" value="EJK59267.1"/>
    <property type="molecule type" value="Genomic_DNA"/>
</dbReference>
<gene>
    <name evidence="2" type="ORF">THAOC_20535</name>
</gene>
<protein>
    <submittedName>
        <fullName evidence="2">Uncharacterized protein</fullName>
    </submittedName>
</protein>
<feature type="compositionally biased region" description="Low complexity" evidence="1">
    <location>
        <begin position="238"/>
        <end position="248"/>
    </location>
</feature>
<sequence length="279" mass="29750">MQHAFMAECLAIGNRIGRVQIGQKSPSRPIKPLTVQLLVLELGCTLLARLLVLLAVGPLAVRAAILDEAAGRAVLQLDGVAPLLAAVGADFLAIVRNRHAAAHSEIEDACVVNAQRGVSLAKERASSYDLSVVRQSLRLRLMFELKPIGDFVEAQRPRTLNAAVRENTKESGPRPPQERGRQSTAVKGEGILQNNEERQATDRPPPRPAAAPQTVPVLEVVPRQCSPGLPRERRTAETPGTPGTGSTSAVCPVAPWSAEGGRVRMHAPLHFRGTSAAAS</sequence>
<evidence type="ECO:0000313" key="2">
    <source>
        <dbReference type="EMBL" id="EJK59267.1"/>
    </source>
</evidence>
<keyword evidence="3" id="KW-1185">Reference proteome</keyword>
<proteinExistence type="predicted"/>
<feature type="compositionally biased region" description="Basic and acidic residues" evidence="1">
    <location>
        <begin position="166"/>
        <end position="181"/>
    </location>
</feature>
<feature type="compositionally biased region" description="Basic and acidic residues" evidence="1">
    <location>
        <begin position="195"/>
        <end position="205"/>
    </location>
</feature>
<organism evidence="2 3">
    <name type="scientific">Thalassiosira oceanica</name>
    <name type="common">Marine diatom</name>
    <dbReference type="NCBI Taxonomy" id="159749"/>
    <lineage>
        <taxon>Eukaryota</taxon>
        <taxon>Sar</taxon>
        <taxon>Stramenopiles</taxon>
        <taxon>Ochrophyta</taxon>
        <taxon>Bacillariophyta</taxon>
        <taxon>Coscinodiscophyceae</taxon>
        <taxon>Thalassiosirophycidae</taxon>
        <taxon>Thalassiosirales</taxon>
        <taxon>Thalassiosiraceae</taxon>
        <taxon>Thalassiosira</taxon>
    </lineage>
</organism>
<reference evidence="2 3" key="1">
    <citation type="journal article" date="2012" name="Genome Biol.">
        <title>Genome and low-iron response of an oceanic diatom adapted to chronic iron limitation.</title>
        <authorList>
            <person name="Lommer M."/>
            <person name="Specht M."/>
            <person name="Roy A.S."/>
            <person name="Kraemer L."/>
            <person name="Andreson R."/>
            <person name="Gutowska M.A."/>
            <person name="Wolf J."/>
            <person name="Bergner S.V."/>
            <person name="Schilhabel M.B."/>
            <person name="Klostermeier U.C."/>
            <person name="Beiko R.G."/>
            <person name="Rosenstiel P."/>
            <person name="Hippler M."/>
            <person name="Laroche J."/>
        </authorList>
    </citation>
    <scope>NUCLEOTIDE SEQUENCE [LARGE SCALE GENOMIC DNA]</scope>
    <source>
        <strain evidence="2 3">CCMP1005</strain>
    </source>
</reference>
<evidence type="ECO:0000256" key="1">
    <source>
        <dbReference type="SAM" id="MobiDB-lite"/>
    </source>
</evidence>
<name>K0SLC2_THAOC</name>
<evidence type="ECO:0000313" key="3">
    <source>
        <dbReference type="Proteomes" id="UP000266841"/>
    </source>
</evidence>
<comment type="caution">
    <text evidence="2">The sequence shown here is derived from an EMBL/GenBank/DDBJ whole genome shotgun (WGS) entry which is preliminary data.</text>
</comment>
<feature type="region of interest" description="Disordered" evidence="1">
    <location>
        <begin position="159"/>
        <end position="254"/>
    </location>
</feature>
<accession>K0SLC2</accession>